<dbReference type="Proteomes" id="UP001157006">
    <property type="component" value="Chromosome 1L"/>
</dbReference>
<dbReference type="AlphaFoldDB" id="A0AAV0YVM9"/>
<dbReference type="Pfam" id="PF07889">
    <property type="entry name" value="DUF1664"/>
    <property type="match status" value="1"/>
</dbReference>
<protein>
    <recommendedName>
        <fullName evidence="2">DUF1664 domain-containing protein</fullName>
    </recommendedName>
</protein>
<dbReference type="InterPro" id="IPR012458">
    <property type="entry name" value="DUF1664"/>
</dbReference>
<gene>
    <name evidence="3" type="ORF">VFH_I343840</name>
</gene>
<dbReference type="PANTHER" id="PTHR46667:SF6">
    <property type="entry name" value="OS01G0185100 PROTEIN"/>
    <property type="match status" value="1"/>
</dbReference>
<proteinExistence type="predicted"/>
<reference evidence="3 4" key="1">
    <citation type="submission" date="2023-01" db="EMBL/GenBank/DDBJ databases">
        <authorList>
            <person name="Kreplak J."/>
        </authorList>
    </citation>
    <scope>NUCLEOTIDE SEQUENCE [LARGE SCALE GENOMIC DNA]</scope>
</reference>
<keyword evidence="1" id="KW-0175">Coiled coil</keyword>
<feature type="coiled-coil region" evidence="1">
    <location>
        <begin position="161"/>
        <end position="206"/>
    </location>
</feature>
<keyword evidence="4" id="KW-1185">Reference proteome</keyword>
<dbReference type="EMBL" id="OX451736">
    <property type="protein sequence ID" value="CAI8588360.1"/>
    <property type="molecule type" value="Genomic_DNA"/>
</dbReference>
<evidence type="ECO:0000256" key="1">
    <source>
        <dbReference type="SAM" id="Coils"/>
    </source>
</evidence>
<name>A0AAV0YVM9_VICFA</name>
<accession>A0AAV0YVM9</accession>
<evidence type="ECO:0000313" key="4">
    <source>
        <dbReference type="Proteomes" id="UP001157006"/>
    </source>
</evidence>
<evidence type="ECO:0000313" key="3">
    <source>
        <dbReference type="EMBL" id="CAI8588360.1"/>
    </source>
</evidence>
<evidence type="ECO:0000259" key="2">
    <source>
        <dbReference type="Pfam" id="PF07889"/>
    </source>
</evidence>
<organism evidence="3 4">
    <name type="scientific">Vicia faba</name>
    <name type="common">Broad bean</name>
    <name type="synonym">Faba vulgaris</name>
    <dbReference type="NCBI Taxonomy" id="3906"/>
    <lineage>
        <taxon>Eukaryota</taxon>
        <taxon>Viridiplantae</taxon>
        <taxon>Streptophyta</taxon>
        <taxon>Embryophyta</taxon>
        <taxon>Tracheophyta</taxon>
        <taxon>Spermatophyta</taxon>
        <taxon>Magnoliopsida</taxon>
        <taxon>eudicotyledons</taxon>
        <taxon>Gunneridae</taxon>
        <taxon>Pentapetalae</taxon>
        <taxon>rosids</taxon>
        <taxon>fabids</taxon>
        <taxon>Fabales</taxon>
        <taxon>Fabaceae</taxon>
        <taxon>Papilionoideae</taxon>
        <taxon>50 kb inversion clade</taxon>
        <taxon>NPAAA clade</taxon>
        <taxon>Hologalegina</taxon>
        <taxon>IRL clade</taxon>
        <taxon>Fabeae</taxon>
        <taxon>Vicia</taxon>
    </lineage>
</organism>
<sequence length="341" mass="37280">MAMAMQSGIGISKILLSPELELTLRSLSTLTIAHLSCHAFSNFTSLLSGYTGTVLIKNGKLSDIIGELQYIYSLVKGLEKYGDQNDEDGDVTDAIAAQVRRLANEVRHLASNRSITVLNNGGSGQSNLSSLVVPAAVVGAAGYGYMWLKGLSFSDLMYVTKRNMEAAVADLTKKLQHASDVIADAKKHLTQRIQNLDDKMRKQNEKTRLIQDGVSDVRKTVTSIHDDMSDMKLKVAQLDGRLNKVGENQELANMGLDYIIGFIQANTWRVPDSLPATISQEQPKLPWRSPGMLTLPGIAYPGLKDIAESLSSLDRSASDTIGLDKLEQQRKPLLRCTSTKC</sequence>
<feature type="domain" description="DUF1664" evidence="2">
    <location>
        <begin position="127"/>
        <end position="249"/>
    </location>
</feature>
<dbReference type="PANTHER" id="PTHR46667">
    <property type="entry name" value="OS05G0182700 PROTEIN"/>
    <property type="match status" value="1"/>
</dbReference>